<evidence type="ECO:0000313" key="2">
    <source>
        <dbReference type="EMBL" id="KYO29469.1"/>
    </source>
</evidence>
<gene>
    <name evidence="2" type="ORF">Y1Q_0022709</name>
</gene>
<evidence type="ECO:0000313" key="3">
    <source>
        <dbReference type="Proteomes" id="UP000050525"/>
    </source>
</evidence>
<keyword evidence="1" id="KW-1133">Transmembrane helix</keyword>
<name>A0A151MYG9_ALLMI</name>
<protein>
    <submittedName>
        <fullName evidence="2">Uncharacterized protein</fullName>
    </submittedName>
</protein>
<keyword evidence="3" id="KW-1185">Reference proteome</keyword>
<sequence length="114" mass="12715">MGPGRLKFRVCLLALEERHMEALEQQTVLMAKAVEAMEVDRWVLDTILALAVAFMLPAVLLLTTALPSPWQSPTTQQQAPSWTWAELQSCFHWLEIHAPAPALSPPTPSLNTWA</sequence>
<proteinExistence type="predicted"/>
<organism evidence="2 3">
    <name type="scientific">Alligator mississippiensis</name>
    <name type="common">American alligator</name>
    <dbReference type="NCBI Taxonomy" id="8496"/>
    <lineage>
        <taxon>Eukaryota</taxon>
        <taxon>Metazoa</taxon>
        <taxon>Chordata</taxon>
        <taxon>Craniata</taxon>
        <taxon>Vertebrata</taxon>
        <taxon>Euteleostomi</taxon>
        <taxon>Archelosauria</taxon>
        <taxon>Archosauria</taxon>
        <taxon>Crocodylia</taxon>
        <taxon>Alligatoridae</taxon>
        <taxon>Alligatorinae</taxon>
        <taxon>Alligator</taxon>
    </lineage>
</organism>
<evidence type="ECO:0000256" key="1">
    <source>
        <dbReference type="SAM" id="Phobius"/>
    </source>
</evidence>
<accession>A0A151MYG9</accession>
<keyword evidence="1" id="KW-0812">Transmembrane</keyword>
<comment type="caution">
    <text evidence="2">The sequence shown here is derived from an EMBL/GenBank/DDBJ whole genome shotgun (WGS) entry which is preliminary data.</text>
</comment>
<dbReference type="Proteomes" id="UP000050525">
    <property type="component" value="Unassembled WGS sequence"/>
</dbReference>
<dbReference type="AlphaFoldDB" id="A0A151MYG9"/>
<reference evidence="2 3" key="1">
    <citation type="journal article" date="2012" name="Genome Biol.">
        <title>Sequencing three crocodilian genomes to illuminate the evolution of archosaurs and amniotes.</title>
        <authorList>
            <person name="St John J.A."/>
            <person name="Braun E.L."/>
            <person name="Isberg S.R."/>
            <person name="Miles L.G."/>
            <person name="Chong A.Y."/>
            <person name="Gongora J."/>
            <person name="Dalzell P."/>
            <person name="Moran C."/>
            <person name="Bed'hom B."/>
            <person name="Abzhanov A."/>
            <person name="Burgess S.C."/>
            <person name="Cooksey A.M."/>
            <person name="Castoe T.A."/>
            <person name="Crawford N.G."/>
            <person name="Densmore L.D."/>
            <person name="Drew J.C."/>
            <person name="Edwards S.V."/>
            <person name="Faircloth B.C."/>
            <person name="Fujita M.K."/>
            <person name="Greenwold M.J."/>
            <person name="Hoffmann F.G."/>
            <person name="Howard J.M."/>
            <person name="Iguchi T."/>
            <person name="Janes D.E."/>
            <person name="Khan S.Y."/>
            <person name="Kohno S."/>
            <person name="de Koning A.J."/>
            <person name="Lance S.L."/>
            <person name="McCarthy F.M."/>
            <person name="McCormack J.E."/>
            <person name="Merchant M.E."/>
            <person name="Peterson D.G."/>
            <person name="Pollock D.D."/>
            <person name="Pourmand N."/>
            <person name="Raney B.J."/>
            <person name="Roessler K.A."/>
            <person name="Sanford J.R."/>
            <person name="Sawyer R.H."/>
            <person name="Schmidt C.J."/>
            <person name="Triplett E.W."/>
            <person name="Tuberville T.D."/>
            <person name="Venegas-Anaya M."/>
            <person name="Howard J.T."/>
            <person name="Jarvis E.D."/>
            <person name="Guillette L.J.Jr."/>
            <person name="Glenn T.C."/>
            <person name="Green R.E."/>
            <person name="Ray D.A."/>
        </authorList>
    </citation>
    <scope>NUCLEOTIDE SEQUENCE [LARGE SCALE GENOMIC DNA]</scope>
    <source>
        <strain evidence="2">KSC_2009_1</strain>
    </source>
</reference>
<dbReference type="EMBL" id="AKHW03004688">
    <property type="protein sequence ID" value="KYO29469.1"/>
    <property type="molecule type" value="Genomic_DNA"/>
</dbReference>
<feature type="transmembrane region" description="Helical" evidence="1">
    <location>
        <begin position="47"/>
        <end position="66"/>
    </location>
</feature>
<keyword evidence="1" id="KW-0472">Membrane</keyword>